<dbReference type="SMART" id="SM00317">
    <property type="entry name" value="SET"/>
    <property type="match status" value="1"/>
</dbReference>
<gene>
    <name evidence="10" type="ORF">Pfra01_002085100</name>
</gene>
<dbReference type="PROSITE" id="PS50280">
    <property type="entry name" value="SET"/>
    <property type="match status" value="1"/>
</dbReference>
<dbReference type="GO" id="GO:0031507">
    <property type="term" value="P:heterochromatin formation"/>
    <property type="evidence" value="ECO:0007669"/>
    <property type="project" value="TreeGrafter"/>
</dbReference>
<dbReference type="InterPro" id="IPR045318">
    <property type="entry name" value="EZH1/2-like"/>
</dbReference>
<evidence type="ECO:0000256" key="1">
    <source>
        <dbReference type="ARBA" id="ARBA00022603"/>
    </source>
</evidence>
<keyword evidence="3" id="KW-0949">S-adenosyl-L-methionine</keyword>
<feature type="region of interest" description="Disordered" evidence="7">
    <location>
        <begin position="272"/>
        <end position="387"/>
    </location>
</feature>
<evidence type="ECO:0000259" key="9">
    <source>
        <dbReference type="PROSITE" id="PS51633"/>
    </source>
</evidence>
<evidence type="ECO:0000256" key="2">
    <source>
        <dbReference type="ARBA" id="ARBA00022679"/>
    </source>
</evidence>
<dbReference type="InterPro" id="IPR026489">
    <property type="entry name" value="CXC_dom"/>
</dbReference>
<dbReference type="SMART" id="SM01114">
    <property type="entry name" value="CXC"/>
    <property type="match status" value="1"/>
</dbReference>
<reference evidence="10" key="1">
    <citation type="submission" date="2023-04" db="EMBL/GenBank/DDBJ databases">
        <title>Phytophthora fragariaefolia NBRC 109709.</title>
        <authorList>
            <person name="Ichikawa N."/>
            <person name="Sato H."/>
            <person name="Tonouchi N."/>
        </authorList>
    </citation>
    <scope>NUCLEOTIDE SEQUENCE</scope>
    <source>
        <strain evidence="10">NBRC 109709</strain>
    </source>
</reference>
<evidence type="ECO:0000313" key="10">
    <source>
        <dbReference type="EMBL" id="GMF51527.1"/>
    </source>
</evidence>
<keyword evidence="1" id="KW-0489">Methyltransferase</keyword>
<dbReference type="GO" id="GO:0140951">
    <property type="term" value="F:histone H3K27 trimethyltransferase activity"/>
    <property type="evidence" value="ECO:0007669"/>
    <property type="project" value="UniProtKB-EC"/>
</dbReference>
<dbReference type="Pfam" id="PF00856">
    <property type="entry name" value="SET"/>
    <property type="match status" value="1"/>
</dbReference>
<dbReference type="PROSITE" id="PS51633">
    <property type="entry name" value="CXC"/>
    <property type="match status" value="1"/>
</dbReference>
<dbReference type="InterPro" id="IPR001214">
    <property type="entry name" value="SET_dom"/>
</dbReference>
<keyword evidence="5" id="KW-0804">Transcription</keyword>
<evidence type="ECO:0000256" key="7">
    <source>
        <dbReference type="SAM" id="MobiDB-lite"/>
    </source>
</evidence>
<dbReference type="SUPFAM" id="SSF82199">
    <property type="entry name" value="SET domain"/>
    <property type="match status" value="1"/>
</dbReference>
<dbReference type="CDD" id="cd10519">
    <property type="entry name" value="SET_EZH"/>
    <property type="match status" value="1"/>
</dbReference>
<dbReference type="GO" id="GO:0005634">
    <property type="term" value="C:nucleus"/>
    <property type="evidence" value="ECO:0007669"/>
    <property type="project" value="TreeGrafter"/>
</dbReference>
<dbReference type="PANTHER" id="PTHR45747">
    <property type="entry name" value="HISTONE-LYSINE N-METHYLTRANSFERASE E(Z)"/>
    <property type="match status" value="1"/>
</dbReference>
<evidence type="ECO:0000259" key="8">
    <source>
        <dbReference type="PROSITE" id="PS50280"/>
    </source>
</evidence>
<dbReference type="EMBL" id="BSXT01002917">
    <property type="protein sequence ID" value="GMF51527.1"/>
    <property type="molecule type" value="Genomic_DNA"/>
</dbReference>
<protein>
    <submittedName>
        <fullName evidence="10">Unnamed protein product</fullName>
    </submittedName>
</protein>
<comment type="catalytic activity">
    <reaction evidence="6">
        <text>L-lysyl(27)-[histone H3] + 3 S-adenosyl-L-methionine = N(6),N(6),N(6)-trimethyl-L-lysyl(27)-[histone H3] + 3 S-adenosyl-L-homocysteine + 3 H(+)</text>
        <dbReference type="Rhea" id="RHEA:60292"/>
        <dbReference type="Rhea" id="RHEA-COMP:15535"/>
        <dbReference type="Rhea" id="RHEA-COMP:15548"/>
        <dbReference type="ChEBI" id="CHEBI:15378"/>
        <dbReference type="ChEBI" id="CHEBI:29969"/>
        <dbReference type="ChEBI" id="CHEBI:57856"/>
        <dbReference type="ChEBI" id="CHEBI:59789"/>
        <dbReference type="ChEBI" id="CHEBI:61961"/>
        <dbReference type="EC" id="2.1.1.356"/>
    </reaction>
</comment>
<dbReference type="AlphaFoldDB" id="A0A9W6Y3P6"/>
<evidence type="ECO:0000256" key="6">
    <source>
        <dbReference type="ARBA" id="ARBA00048568"/>
    </source>
</evidence>
<accession>A0A9W6Y3P6</accession>
<dbReference type="GO" id="GO:0032259">
    <property type="term" value="P:methylation"/>
    <property type="evidence" value="ECO:0007669"/>
    <property type="project" value="UniProtKB-KW"/>
</dbReference>
<feature type="compositionally biased region" description="Basic and acidic residues" evidence="7">
    <location>
        <begin position="822"/>
        <end position="833"/>
    </location>
</feature>
<feature type="region of interest" description="Disordered" evidence="7">
    <location>
        <begin position="808"/>
        <end position="833"/>
    </location>
</feature>
<dbReference type="Gene3D" id="2.170.270.10">
    <property type="entry name" value="SET domain"/>
    <property type="match status" value="1"/>
</dbReference>
<feature type="region of interest" description="Disordered" evidence="7">
    <location>
        <begin position="491"/>
        <end position="530"/>
    </location>
</feature>
<dbReference type="Proteomes" id="UP001165121">
    <property type="component" value="Unassembled WGS sequence"/>
</dbReference>
<name>A0A9W6Y3P6_9STRA</name>
<keyword evidence="4" id="KW-0805">Transcription regulation</keyword>
<dbReference type="InterPro" id="IPR033467">
    <property type="entry name" value="Tesmin/TSO1-like_CXC"/>
</dbReference>
<comment type="caution">
    <text evidence="10">The sequence shown here is derived from an EMBL/GenBank/DDBJ whole genome shotgun (WGS) entry which is preliminary data.</text>
</comment>
<organism evidence="10 11">
    <name type="scientific">Phytophthora fragariaefolia</name>
    <dbReference type="NCBI Taxonomy" id="1490495"/>
    <lineage>
        <taxon>Eukaryota</taxon>
        <taxon>Sar</taxon>
        <taxon>Stramenopiles</taxon>
        <taxon>Oomycota</taxon>
        <taxon>Peronosporomycetes</taxon>
        <taxon>Peronosporales</taxon>
        <taxon>Peronosporaceae</taxon>
        <taxon>Phytophthora</taxon>
    </lineage>
</organism>
<proteinExistence type="predicted"/>
<feature type="compositionally biased region" description="Basic and acidic residues" evidence="7">
    <location>
        <begin position="275"/>
        <end position="290"/>
    </location>
</feature>
<dbReference type="InterPro" id="IPR046341">
    <property type="entry name" value="SET_dom_sf"/>
</dbReference>
<evidence type="ECO:0000256" key="4">
    <source>
        <dbReference type="ARBA" id="ARBA00023015"/>
    </source>
</evidence>
<feature type="domain" description="CXC" evidence="9">
    <location>
        <begin position="529"/>
        <end position="663"/>
    </location>
</feature>
<feature type="compositionally biased region" description="Basic and acidic residues" evidence="7">
    <location>
        <begin position="316"/>
        <end position="328"/>
    </location>
</feature>
<sequence>MRHEKPTQKLSVGYANVWGETVSLEEKLFPQDINQLPCIRPLSRCTAYIGVKSNVRVEDDPILRYMPYFGDNDDGADIDVAWYDAIAPKNSILSSGLDGEVNEYLLRLVIRECGTSDKVFNALKKVPGFGQAYSDYSEIKKLDDSTRLAARRIKEAKELIATKLRGFPLAKVATLEPSLRNIEDSQKTLEERFSPPPTYFDSNLSRCHSCRGFGLGLRSTDDYTELLVTYRDFFCRMCYDYHCLEHGIEHPLPSHRVDPINPPLHLSAVALAAHAKSEQEGDREQSDRTPESATSTMSPSAGTPDSGSCHSQSGELHTDEDITMEHGSSETYYETATDEEVPYAGERRETRRSSRSLTRISTLASRNLKTQTTQPSKRKQSRPQRVQVYPQVTDESEYLDDSHYARVTSIVKKSVKVDKACSNACWKSESTKSNEGTENASDKLKCAAKPLSNTELVLLRKLRSIIGENPCIISAMIDSTTCKEVGAFLESERQNKPNRTSSLDDVPLSPDARASNNGRKRARISRSSNNRILLNRTRNNRLKDKGVNHEYEPCNHGGACDTADCSCMARDHTCDKACSCSRDCPNRFVFMSFASSVATRLTLICLIILTLKRFPGCRCSLGNCRTKACPCFVAARECNPDLCVTCGASEVAALVFDEQRRTMPALELGICCNVNILRGLHKKIGVAYSTTHGWGAFALEPVKRGEFIYEYHGALLSQDEAERRGSIYDKMTISFLFDVDDDSVVDAIRKGNKSKFANHSAVAKKCKGKVLTVAGEHRISIWAQQDIAKGEELFFDYGYHGETAPDWSQLRIKGSSRHGTKTKSEIGAKKSKH</sequence>
<evidence type="ECO:0000256" key="3">
    <source>
        <dbReference type="ARBA" id="ARBA00022691"/>
    </source>
</evidence>
<feature type="compositionally biased region" description="Low complexity" evidence="7">
    <location>
        <begin position="355"/>
        <end position="366"/>
    </location>
</feature>
<dbReference type="OrthoDB" id="6141102at2759"/>
<dbReference type="PANTHER" id="PTHR45747:SF4">
    <property type="entry name" value="HISTONE-LYSINE N-METHYLTRANSFERASE E(Z)"/>
    <property type="match status" value="1"/>
</dbReference>
<feature type="compositionally biased region" description="Polar residues" evidence="7">
    <location>
        <begin position="291"/>
        <end position="315"/>
    </location>
</feature>
<evidence type="ECO:0000313" key="11">
    <source>
        <dbReference type="Proteomes" id="UP001165121"/>
    </source>
</evidence>
<dbReference type="InterPro" id="IPR041355">
    <property type="entry name" value="Pre-SET_CXC"/>
</dbReference>
<dbReference type="GO" id="GO:0003682">
    <property type="term" value="F:chromatin binding"/>
    <property type="evidence" value="ECO:0007669"/>
    <property type="project" value="TreeGrafter"/>
</dbReference>
<keyword evidence="11" id="KW-1185">Reference proteome</keyword>
<evidence type="ECO:0000256" key="5">
    <source>
        <dbReference type="ARBA" id="ARBA00023163"/>
    </source>
</evidence>
<dbReference type="Pfam" id="PF18264">
    <property type="entry name" value="preSET_CXC"/>
    <property type="match status" value="1"/>
</dbReference>
<feature type="domain" description="SET" evidence="8">
    <location>
        <begin position="682"/>
        <end position="798"/>
    </location>
</feature>
<keyword evidence="2" id="KW-0808">Transferase</keyword>